<evidence type="ECO:0000259" key="3">
    <source>
        <dbReference type="Pfam" id="PF25917"/>
    </source>
</evidence>
<feature type="coiled-coil region" evidence="2">
    <location>
        <begin position="100"/>
        <end position="158"/>
    </location>
</feature>
<evidence type="ECO:0000259" key="4">
    <source>
        <dbReference type="Pfam" id="PF25989"/>
    </source>
</evidence>
<dbReference type="InterPro" id="IPR058625">
    <property type="entry name" value="MdtA-like_BSH"/>
</dbReference>
<dbReference type="Gene3D" id="2.40.30.170">
    <property type="match status" value="1"/>
</dbReference>
<evidence type="ECO:0000313" key="5">
    <source>
        <dbReference type="EMBL" id="HJB08313.1"/>
    </source>
</evidence>
<dbReference type="Gene3D" id="2.40.50.100">
    <property type="match status" value="1"/>
</dbReference>
<dbReference type="InterPro" id="IPR058637">
    <property type="entry name" value="YknX-like_C"/>
</dbReference>
<organism evidence="5 6">
    <name type="scientific">Candidatus Enterocloster faecavium</name>
    <dbReference type="NCBI Taxonomy" id="2838560"/>
    <lineage>
        <taxon>Bacteria</taxon>
        <taxon>Bacillati</taxon>
        <taxon>Bacillota</taxon>
        <taxon>Clostridia</taxon>
        <taxon>Lachnospirales</taxon>
        <taxon>Lachnospiraceae</taxon>
        <taxon>Enterocloster</taxon>
    </lineage>
</organism>
<feature type="domain" description="Multidrug resistance protein MdtA-like barrel-sandwich hybrid" evidence="3">
    <location>
        <begin position="64"/>
        <end position="192"/>
    </location>
</feature>
<dbReference type="Proteomes" id="UP000886804">
    <property type="component" value="Unassembled WGS sequence"/>
</dbReference>
<dbReference type="Pfam" id="PF25989">
    <property type="entry name" value="YknX_C"/>
    <property type="match status" value="1"/>
</dbReference>
<protein>
    <submittedName>
        <fullName evidence="5">Efflux RND transporter periplasmic adaptor subunit</fullName>
    </submittedName>
</protein>
<accession>A0A9D2L9A9</accession>
<evidence type="ECO:0000313" key="6">
    <source>
        <dbReference type="Proteomes" id="UP000886804"/>
    </source>
</evidence>
<keyword evidence="2" id="KW-0175">Coiled coil</keyword>
<dbReference type="InterPro" id="IPR006143">
    <property type="entry name" value="RND_pump_MFP"/>
</dbReference>
<sequence length="362" mass="39650">MKKKEIVIGVVAGAAFLSVVLARVLHREQFAPGVSLPVMEAQQPQTGEIRLTTSVIGSIEPSDVVYIYPKASGDVTQVQIKAGDTVAQGQVLCTIDTKQVETAKSAMDEAALALRQAQNELSRQQILYNGGGISAQEYQQYQDNAENAQLQYDQAKYTYETQLEYSQITAPIDGLVELCDVKAYDSVSAGDLLCVISGSGNRVVSFSATERIRGYIEEGDAIQVEKDGEIYEGTIYEVSTMVDESTGLYQVKASISQDVMLPTGSQVKLYVTSQETENAMLIPVDCVYNSNSEPYVYVYEDGKVYERDVETGIYDDSMIEILSGLEMDEWVIVTWSSELYDGAEVELAEEPSDPDSGEAAEQ</sequence>
<feature type="domain" description="YknX-like C-terminal permuted SH3-like" evidence="4">
    <location>
        <begin position="281"/>
        <end position="346"/>
    </location>
</feature>
<comment type="caution">
    <text evidence="5">The sequence shown here is derived from an EMBL/GenBank/DDBJ whole genome shotgun (WGS) entry which is preliminary data.</text>
</comment>
<gene>
    <name evidence="5" type="ORF">H9716_10710</name>
</gene>
<dbReference type="Gene3D" id="2.40.420.20">
    <property type="match status" value="1"/>
</dbReference>
<dbReference type="Pfam" id="PF25917">
    <property type="entry name" value="BSH_RND"/>
    <property type="match status" value="1"/>
</dbReference>
<comment type="similarity">
    <text evidence="1">Belongs to the membrane fusion protein (MFP) (TC 8.A.1) family.</text>
</comment>
<evidence type="ECO:0000256" key="2">
    <source>
        <dbReference type="SAM" id="Coils"/>
    </source>
</evidence>
<name>A0A9D2L9A9_9FIRM</name>
<dbReference type="PANTHER" id="PTHR30469:SF15">
    <property type="entry name" value="HLYD FAMILY OF SECRETION PROTEINS"/>
    <property type="match status" value="1"/>
</dbReference>
<reference evidence="5" key="1">
    <citation type="journal article" date="2021" name="PeerJ">
        <title>Extensive microbial diversity within the chicken gut microbiome revealed by metagenomics and culture.</title>
        <authorList>
            <person name="Gilroy R."/>
            <person name="Ravi A."/>
            <person name="Getino M."/>
            <person name="Pursley I."/>
            <person name="Horton D.L."/>
            <person name="Alikhan N.F."/>
            <person name="Baker D."/>
            <person name="Gharbi K."/>
            <person name="Hall N."/>
            <person name="Watson M."/>
            <person name="Adriaenssens E.M."/>
            <person name="Foster-Nyarko E."/>
            <person name="Jarju S."/>
            <person name="Secka A."/>
            <person name="Antonio M."/>
            <person name="Oren A."/>
            <person name="Chaudhuri R.R."/>
            <person name="La Ragione R."/>
            <person name="Hildebrand F."/>
            <person name="Pallen M.J."/>
        </authorList>
    </citation>
    <scope>NUCLEOTIDE SEQUENCE</scope>
    <source>
        <strain evidence="5">CHK188-4685</strain>
    </source>
</reference>
<dbReference type="NCBIfam" id="TIGR01730">
    <property type="entry name" value="RND_mfp"/>
    <property type="match status" value="1"/>
</dbReference>
<evidence type="ECO:0000256" key="1">
    <source>
        <dbReference type="ARBA" id="ARBA00009477"/>
    </source>
</evidence>
<dbReference type="GO" id="GO:1990281">
    <property type="term" value="C:efflux pump complex"/>
    <property type="evidence" value="ECO:0007669"/>
    <property type="project" value="TreeGrafter"/>
</dbReference>
<dbReference type="Gene3D" id="1.10.287.470">
    <property type="entry name" value="Helix hairpin bin"/>
    <property type="match status" value="1"/>
</dbReference>
<dbReference type="EMBL" id="DWYS01000127">
    <property type="protein sequence ID" value="HJB08313.1"/>
    <property type="molecule type" value="Genomic_DNA"/>
</dbReference>
<dbReference type="PANTHER" id="PTHR30469">
    <property type="entry name" value="MULTIDRUG RESISTANCE PROTEIN MDTA"/>
    <property type="match status" value="1"/>
</dbReference>
<dbReference type="GO" id="GO:0015562">
    <property type="term" value="F:efflux transmembrane transporter activity"/>
    <property type="evidence" value="ECO:0007669"/>
    <property type="project" value="TreeGrafter"/>
</dbReference>
<dbReference type="AlphaFoldDB" id="A0A9D2L9A9"/>
<proteinExistence type="inferred from homology"/>
<dbReference type="SUPFAM" id="SSF111369">
    <property type="entry name" value="HlyD-like secretion proteins"/>
    <property type="match status" value="1"/>
</dbReference>
<reference evidence="5" key="2">
    <citation type="submission" date="2021-04" db="EMBL/GenBank/DDBJ databases">
        <authorList>
            <person name="Gilroy R."/>
        </authorList>
    </citation>
    <scope>NUCLEOTIDE SEQUENCE</scope>
    <source>
        <strain evidence="5">CHK188-4685</strain>
    </source>
</reference>